<feature type="domain" description="HIG1" evidence="5">
    <location>
        <begin position="1"/>
        <end position="82"/>
    </location>
</feature>
<dbReference type="PANTHER" id="PTHR28018">
    <property type="entry name" value="RESPIRATORY SUPERCOMPLEX FACTOR 2, MITOCHONDRIAL"/>
    <property type="match status" value="1"/>
</dbReference>
<sequence>MAAEQSTVAAVTDFVLNNKLKTVLYTWGAGITTCFAYQWTRPIPTSLKIIHTRVYAQALTLAALGAVAGVEMYAASTQGAKEKDDSY</sequence>
<dbReference type="OMA" id="AYSHEDS"/>
<dbReference type="Proteomes" id="UP000008141">
    <property type="component" value="Unassembled WGS sequence"/>
</dbReference>
<keyword evidence="4" id="KW-0472">Membrane</keyword>
<dbReference type="Gene3D" id="6.10.140.1320">
    <property type="match status" value="1"/>
</dbReference>
<dbReference type="GeneID" id="17359418"/>
<dbReference type="PANTHER" id="PTHR28018:SF3">
    <property type="entry name" value="RESPIRATORY SUPERCOMPLEX FACTOR 2, MITOCHONDRIAL"/>
    <property type="match status" value="1"/>
</dbReference>
<dbReference type="TCDB" id="8.A.112.2.7">
    <property type="family name" value="the respiratory supercomplex factor (rcf) family"/>
</dbReference>
<protein>
    <recommendedName>
        <fullName evidence="5">HIG1 domain-containing protein</fullName>
    </recommendedName>
</protein>
<organism evidence="7">
    <name type="scientific">Chlorella variabilis</name>
    <name type="common">Green alga</name>
    <dbReference type="NCBI Taxonomy" id="554065"/>
    <lineage>
        <taxon>Eukaryota</taxon>
        <taxon>Viridiplantae</taxon>
        <taxon>Chlorophyta</taxon>
        <taxon>core chlorophytes</taxon>
        <taxon>Trebouxiophyceae</taxon>
        <taxon>Chlorellales</taxon>
        <taxon>Chlorellaceae</taxon>
        <taxon>Chlorella clade</taxon>
        <taxon>Chlorella</taxon>
    </lineage>
</organism>
<keyword evidence="3" id="KW-1133">Transmembrane helix</keyword>
<dbReference type="RefSeq" id="XP_005851715.1">
    <property type="nucleotide sequence ID" value="XM_005851653.1"/>
</dbReference>
<dbReference type="EMBL" id="GL433835">
    <property type="protein sequence ID" value="EFN59613.1"/>
    <property type="molecule type" value="Genomic_DNA"/>
</dbReference>
<gene>
    <name evidence="6" type="ORF">CHLNCDRAFT_133042</name>
</gene>
<dbReference type="AlphaFoldDB" id="E1Z281"/>
<dbReference type="GO" id="GO:0005739">
    <property type="term" value="C:mitochondrion"/>
    <property type="evidence" value="ECO:0007669"/>
    <property type="project" value="UniProtKB-SubCell"/>
</dbReference>
<comment type="subcellular location">
    <subcellularLocation>
        <location evidence="1">Mitochondrion</location>
    </subcellularLocation>
</comment>
<evidence type="ECO:0000256" key="1">
    <source>
        <dbReference type="ARBA" id="ARBA00004173"/>
    </source>
</evidence>
<accession>E1Z281</accession>
<evidence type="ECO:0000259" key="5">
    <source>
        <dbReference type="PROSITE" id="PS51503"/>
    </source>
</evidence>
<evidence type="ECO:0000313" key="7">
    <source>
        <dbReference type="Proteomes" id="UP000008141"/>
    </source>
</evidence>
<dbReference type="InParanoid" id="E1Z281"/>
<dbReference type="STRING" id="554065.E1Z281"/>
<keyword evidence="7" id="KW-1185">Reference proteome</keyword>
<dbReference type="FunCoup" id="E1Z281">
    <property type="interactions" value="148"/>
</dbReference>
<keyword evidence="2" id="KW-0812">Transmembrane</keyword>
<evidence type="ECO:0000256" key="4">
    <source>
        <dbReference type="ARBA" id="ARBA00023136"/>
    </source>
</evidence>
<dbReference type="GO" id="GO:0033617">
    <property type="term" value="P:mitochondrial respiratory chain complex IV assembly"/>
    <property type="evidence" value="ECO:0007669"/>
    <property type="project" value="TreeGrafter"/>
</dbReference>
<dbReference type="KEGG" id="cvr:CHLNCDRAFT_133042"/>
<name>E1Z281_CHLVA</name>
<proteinExistence type="predicted"/>
<evidence type="ECO:0000256" key="3">
    <source>
        <dbReference type="ARBA" id="ARBA00022989"/>
    </source>
</evidence>
<dbReference type="OrthoDB" id="1915122at2759"/>
<dbReference type="InterPro" id="IPR040153">
    <property type="entry name" value="Rcf2"/>
</dbReference>
<dbReference type="Pfam" id="PF04588">
    <property type="entry name" value="HIG_1_N"/>
    <property type="match status" value="1"/>
</dbReference>
<evidence type="ECO:0000256" key="2">
    <source>
        <dbReference type="ARBA" id="ARBA00022692"/>
    </source>
</evidence>
<evidence type="ECO:0000313" key="6">
    <source>
        <dbReference type="EMBL" id="EFN59613.1"/>
    </source>
</evidence>
<dbReference type="InterPro" id="IPR007667">
    <property type="entry name" value="Hypoxia_induced_domain"/>
</dbReference>
<reference evidence="6 7" key="1">
    <citation type="journal article" date="2010" name="Plant Cell">
        <title>The Chlorella variabilis NC64A genome reveals adaptation to photosymbiosis, coevolution with viruses, and cryptic sex.</title>
        <authorList>
            <person name="Blanc G."/>
            <person name="Duncan G."/>
            <person name="Agarkova I."/>
            <person name="Borodovsky M."/>
            <person name="Gurnon J."/>
            <person name="Kuo A."/>
            <person name="Lindquist E."/>
            <person name="Lucas S."/>
            <person name="Pangilinan J."/>
            <person name="Polle J."/>
            <person name="Salamov A."/>
            <person name="Terry A."/>
            <person name="Yamada T."/>
            <person name="Dunigan D.D."/>
            <person name="Grigoriev I.V."/>
            <person name="Claverie J.M."/>
            <person name="Van Etten J.L."/>
        </authorList>
    </citation>
    <scope>NUCLEOTIDE SEQUENCE [LARGE SCALE GENOMIC DNA]</scope>
    <source>
        <strain evidence="6 7">NC64A</strain>
    </source>
</reference>
<dbReference type="PROSITE" id="PS51503">
    <property type="entry name" value="HIG1"/>
    <property type="match status" value="1"/>
</dbReference>